<dbReference type="AlphaFoldDB" id="A0A367LLB8"/>
<protein>
    <submittedName>
        <fullName evidence="1">Uncharacterized protein</fullName>
    </submittedName>
</protein>
<name>A0A367LLB8_9HYPO</name>
<sequence length="263" mass="28945">MMSPATRYNPPKQRTRRLAWGPCKSLGCCVEERRGGGAVVRDTLNRPSGGTRNAVPTTACRAHLSGLVSCWFKEKRMVIHTTPKLGRRSRRIIHPPPFPLLNQQRSPGKGAGSLSRLPYYLYLYGLKALLSAGPLVVLQQQWPSCVSSVVVLARALHAGKSGQRLNLQADGSTPTEAEVRVAAACRERFHREGKASGNFWVVRSTRELRVPAGLINSAPAVMLLHWLSIDAALHQGAFPIEHFPRFYALDPASNRVHQYALGS</sequence>
<dbReference type="EMBL" id="LKCN02000003">
    <property type="protein sequence ID" value="RCI15177.1"/>
    <property type="molecule type" value="Genomic_DNA"/>
</dbReference>
<evidence type="ECO:0000313" key="1">
    <source>
        <dbReference type="EMBL" id="RCI15177.1"/>
    </source>
</evidence>
<keyword evidence="2" id="KW-1185">Reference proteome</keyword>
<evidence type="ECO:0000313" key="2">
    <source>
        <dbReference type="Proteomes" id="UP000253664"/>
    </source>
</evidence>
<comment type="caution">
    <text evidence="1">The sequence shown here is derived from an EMBL/GenBank/DDBJ whole genome shotgun (WGS) entry which is preliminary data.</text>
</comment>
<proteinExistence type="predicted"/>
<feature type="non-terminal residue" evidence="1">
    <location>
        <position position="263"/>
    </location>
</feature>
<reference evidence="1 2" key="1">
    <citation type="journal article" date="2015" name="BMC Genomics">
        <title>Insights from the genome of Ophiocordyceps polyrhachis-furcata to pathogenicity and host specificity in insect fungi.</title>
        <authorList>
            <person name="Wichadakul D."/>
            <person name="Kobmoo N."/>
            <person name="Ingsriswang S."/>
            <person name="Tangphatsornruang S."/>
            <person name="Chantasingh D."/>
            <person name="Luangsa-ard J.J."/>
            <person name="Eurwilaichitr L."/>
        </authorList>
    </citation>
    <scope>NUCLEOTIDE SEQUENCE [LARGE SCALE GENOMIC DNA]</scope>
    <source>
        <strain evidence="1 2">BCC 54312</strain>
    </source>
</reference>
<gene>
    <name evidence="1" type="ORF">L249_7019</name>
</gene>
<dbReference type="Proteomes" id="UP000253664">
    <property type="component" value="Unassembled WGS sequence"/>
</dbReference>
<organism evidence="1 2">
    <name type="scientific">Ophiocordyceps polyrhachis-furcata BCC 54312</name>
    <dbReference type="NCBI Taxonomy" id="1330021"/>
    <lineage>
        <taxon>Eukaryota</taxon>
        <taxon>Fungi</taxon>
        <taxon>Dikarya</taxon>
        <taxon>Ascomycota</taxon>
        <taxon>Pezizomycotina</taxon>
        <taxon>Sordariomycetes</taxon>
        <taxon>Hypocreomycetidae</taxon>
        <taxon>Hypocreales</taxon>
        <taxon>Ophiocordycipitaceae</taxon>
        <taxon>Ophiocordyceps</taxon>
    </lineage>
</organism>
<dbReference type="OrthoDB" id="10606378at2759"/>
<accession>A0A367LLB8</accession>